<evidence type="ECO:0000256" key="1">
    <source>
        <dbReference type="ARBA" id="ARBA00006484"/>
    </source>
</evidence>
<dbReference type="PROSITE" id="PS00061">
    <property type="entry name" value="ADH_SHORT"/>
    <property type="match status" value="1"/>
</dbReference>
<reference evidence="3" key="1">
    <citation type="submission" date="2018-06" db="EMBL/GenBank/DDBJ databases">
        <authorList>
            <person name="Zhirakovskaya E."/>
        </authorList>
    </citation>
    <scope>NUCLEOTIDE SEQUENCE</scope>
</reference>
<name>A0A3B0S337_9ZZZZ</name>
<dbReference type="SUPFAM" id="SSF51735">
    <property type="entry name" value="NAD(P)-binding Rossmann-fold domains"/>
    <property type="match status" value="1"/>
</dbReference>
<evidence type="ECO:0000256" key="2">
    <source>
        <dbReference type="ARBA" id="ARBA00023002"/>
    </source>
</evidence>
<dbReference type="InterPro" id="IPR020904">
    <property type="entry name" value="Sc_DH/Rdtase_CS"/>
</dbReference>
<dbReference type="CDD" id="cd05233">
    <property type="entry name" value="SDR_c"/>
    <property type="match status" value="1"/>
</dbReference>
<dbReference type="NCBIfam" id="NF005559">
    <property type="entry name" value="PRK07231.1"/>
    <property type="match status" value="1"/>
</dbReference>
<dbReference type="InterPro" id="IPR002347">
    <property type="entry name" value="SDR_fam"/>
</dbReference>
<dbReference type="PRINTS" id="PR00081">
    <property type="entry name" value="GDHRDH"/>
</dbReference>
<dbReference type="PANTHER" id="PTHR24321">
    <property type="entry name" value="DEHYDROGENASES, SHORT CHAIN"/>
    <property type="match status" value="1"/>
</dbReference>
<dbReference type="PANTHER" id="PTHR24321:SF8">
    <property type="entry name" value="ESTRADIOL 17-BETA-DEHYDROGENASE 8-RELATED"/>
    <property type="match status" value="1"/>
</dbReference>
<dbReference type="Pfam" id="PF13561">
    <property type="entry name" value="adh_short_C2"/>
    <property type="match status" value="1"/>
</dbReference>
<dbReference type="FunFam" id="3.40.50.720:FF:000084">
    <property type="entry name" value="Short-chain dehydrogenase reductase"/>
    <property type="match status" value="1"/>
</dbReference>
<dbReference type="InterPro" id="IPR036291">
    <property type="entry name" value="NAD(P)-bd_dom_sf"/>
</dbReference>
<comment type="similarity">
    <text evidence="1">Belongs to the short-chain dehydrogenases/reductases (SDR) family.</text>
</comment>
<dbReference type="GO" id="GO:0004316">
    <property type="term" value="F:3-oxoacyl-[acyl-carrier-protein] reductase (NADPH) activity"/>
    <property type="evidence" value="ECO:0007669"/>
    <property type="project" value="UniProtKB-EC"/>
</dbReference>
<protein>
    <submittedName>
        <fullName evidence="3">3-oxoacyl-[acyl-carrier protein] reductase</fullName>
        <ecNumber evidence="3">1.1.1.100</ecNumber>
    </submittedName>
</protein>
<proteinExistence type="inferred from homology"/>
<gene>
    <name evidence="3" type="ORF">MNBD_ALPHA02-704</name>
</gene>
<dbReference type="PRINTS" id="PR00080">
    <property type="entry name" value="SDRFAMILY"/>
</dbReference>
<dbReference type="EMBL" id="UOED01000097">
    <property type="protein sequence ID" value="VAV95266.1"/>
    <property type="molecule type" value="Genomic_DNA"/>
</dbReference>
<evidence type="ECO:0000313" key="3">
    <source>
        <dbReference type="EMBL" id="VAV95266.1"/>
    </source>
</evidence>
<dbReference type="AlphaFoldDB" id="A0A3B0S337"/>
<organism evidence="3">
    <name type="scientific">hydrothermal vent metagenome</name>
    <dbReference type="NCBI Taxonomy" id="652676"/>
    <lineage>
        <taxon>unclassified sequences</taxon>
        <taxon>metagenomes</taxon>
        <taxon>ecological metagenomes</taxon>
    </lineage>
</organism>
<dbReference type="EC" id="1.1.1.100" evidence="3"/>
<dbReference type="Gene3D" id="3.40.50.720">
    <property type="entry name" value="NAD(P)-binding Rossmann-like Domain"/>
    <property type="match status" value="1"/>
</dbReference>
<accession>A0A3B0S337</accession>
<keyword evidence="2 3" id="KW-0560">Oxidoreductase</keyword>
<sequence length="255" mass="26540">MEITFKDKVVQITGAGSGFGRTAALEFAGTGAKLVLSDVNSGGLDETMSMLGLGEDRAIAVGCDVSNPDDVAHMVKSGIDHFGTLDIAINNAGVASELTRVEHISQKDFDLIMAVNVKGVFLCMQQELNQMMAQGSGVIVNVASVAGLIGAPFLAAYAASKHAVVGLTKSAALEYARKNIRINAICPASCHTPMVDAVLQGDKGAKREQDIANSIPMGRMGTPQEIVSGMMWLCSDQNSFTTGQALAFDGGLSTA</sequence>